<dbReference type="EC" id="2.7.7.48" evidence="8"/>
<dbReference type="InterPro" id="IPR057596">
    <property type="entry name" value="RDRP_core"/>
</dbReference>
<evidence type="ECO:0000256" key="8">
    <source>
        <dbReference type="RuleBase" id="RU363098"/>
    </source>
</evidence>
<evidence type="ECO:0000259" key="9">
    <source>
        <dbReference type="Pfam" id="PF05183"/>
    </source>
</evidence>
<reference evidence="11 12" key="1">
    <citation type="journal article" date="2018" name="Nat. Genet.">
        <title>The Rosa genome provides new insights in the design of modern roses.</title>
        <authorList>
            <person name="Bendahmane M."/>
        </authorList>
    </citation>
    <scope>NUCLEOTIDE SEQUENCE [LARGE SCALE GENOMIC DNA]</scope>
    <source>
        <strain evidence="12">cv. Old Blush</strain>
    </source>
</reference>
<evidence type="ECO:0000313" key="12">
    <source>
        <dbReference type="Proteomes" id="UP000238479"/>
    </source>
</evidence>
<dbReference type="GO" id="GO:0003723">
    <property type="term" value="F:RNA binding"/>
    <property type="evidence" value="ECO:0007669"/>
    <property type="project" value="UniProtKB-KW"/>
</dbReference>
<dbReference type="Proteomes" id="UP000238479">
    <property type="component" value="Chromosome 2"/>
</dbReference>
<keyword evidence="2 8" id="KW-0696">RNA-directed RNA polymerase</keyword>
<comment type="similarity">
    <text evidence="1 8">Belongs to the RdRP family.</text>
</comment>
<comment type="catalytic activity">
    <reaction evidence="7 8">
        <text>RNA(n) + a ribonucleoside 5'-triphosphate = RNA(n+1) + diphosphate</text>
        <dbReference type="Rhea" id="RHEA:21248"/>
        <dbReference type="Rhea" id="RHEA-COMP:14527"/>
        <dbReference type="Rhea" id="RHEA-COMP:17342"/>
        <dbReference type="ChEBI" id="CHEBI:33019"/>
        <dbReference type="ChEBI" id="CHEBI:61557"/>
        <dbReference type="ChEBI" id="CHEBI:140395"/>
        <dbReference type="EC" id="2.7.7.48"/>
    </reaction>
</comment>
<dbReference type="PANTHER" id="PTHR23079">
    <property type="entry name" value="RNA-DEPENDENT RNA POLYMERASE"/>
    <property type="match status" value="1"/>
</dbReference>
<evidence type="ECO:0000256" key="5">
    <source>
        <dbReference type="ARBA" id="ARBA00022884"/>
    </source>
</evidence>
<dbReference type="GO" id="GO:0003968">
    <property type="term" value="F:RNA-directed RNA polymerase activity"/>
    <property type="evidence" value="ECO:0007669"/>
    <property type="project" value="UniProtKB-KW"/>
</dbReference>
<dbReference type="InterPro" id="IPR007855">
    <property type="entry name" value="RDRP"/>
</dbReference>
<protein>
    <recommendedName>
        <fullName evidence="8">RNA-dependent RNA polymerase</fullName>
        <ecNumber evidence="8">2.7.7.48</ecNumber>
    </recommendedName>
</protein>
<dbReference type="Pfam" id="PF05183">
    <property type="entry name" value="RdRP"/>
    <property type="match status" value="1"/>
</dbReference>
<evidence type="ECO:0000256" key="7">
    <source>
        <dbReference type="ARBA" id="ARBA00048744"/>
    </source>
</evidence>
<evidence type="ECO:0000259" key="10">
    <source>
        <dbReference type="Pfam" id="PF26253"/>
    </source>
</evidence>
<keyword evidence="5 8" id="KW-0694">RNA-binding</keyword>
<dbReference type="OMA" id="PQDYDGS"/>
<dbReference type="Gramene" id="PRQ46690">
    <property type="protein sequence ID" value="PRQ46690"/>
    <property type="gene ID" value="RchiOBHm_Chr2g0091731"/>
</dbReference>
<proteinExistence type="inferred from homology"/>
<evidence type="ECO:0000313" key="11">
    <source>
        <dbReference type="EMBL" id="PRQ46690.1"/>
    </source>
</evidence>
<dbReference type="STRING" id="74649.A0A2P6RJS3"/>
<comment type="caution">
    <text evidence="11">The sequence shown here is derived from an EMBL/GenBank/DDBJ whole genome shotgun (WGS) entry which is preliminary data.</text>
</comment>
<dbReference type="GO" id="GO:0030422">
    <property type="term" value="P:siRNA processing"/>
    <property type="evidence" value="ECO:0007669"/>
    <property type="project" value="TreeGrafter"/>
</dbReference>
<sequence>MIDGVLEFLYQNLQLPPRTLKIRSSMVKVEPDPKLSDPQTVNSLEIVGTSKLNKRTYLSRNLIALLYHGGVPKKYFIELLMKALEETRDVFSNPRAAFRVALRYGEIDDNRTVAKMISCGIPLEEPYVQYRLSTLMDMEKINLKKGKICIPESYYLMGTADPTGKLEKDEVCIILENGQLLSGDFLVYRNPGLHFGDIHVLKARYVKELESVVGKAKYGIFFSSKGPRSVADEMAGGDFDGDLYWISRNPQLLKSFKPSEPWIGKSSAQKVHGKRPTELSKDDLEDELIKLFLKTRFEPSFALYEAAQNWMALMDKFLTLGDTSIDVKKKLKDKILRLIDIYYEALDAPKKGFEVVVPKELKVREFPHFMEKKNQESYHSSSILGSIYDKVEEFKTEDRSLKEIRKLPLFEDDVPEDRLKEWEKRYKEYRKKMTSAMGNEDKESKNQAANIVIREYKEILFEAEEFEESKRDRQQIYNDALAIYHVCYDYARSVRTETGAQDVGKCGFVWKVAGAALCQLHEDRSLKPGEKVFRILPSVLKDIM</sequence>
<dbReference type="EMBL" id="PDCK01000040">
    <property type="protein sequence ID" value="PRQ46690.1"/>
    <property type="molecule type" value="Genomic_DNA"/>
</dbReference>
<keyword evidence="3 8" id="KW-0808">Transferase</keyword>
<evidence type="ECO:0000256" key="2">
    <source>
        <dbReference type="ARBA" id="ARBA00022484"/>
    </source>
</evidence>
<evidence type="ECO:0000256" key="4">
    <source>
        <dbReference type="ARBA" id="ARBA00022695"/>
    </source>
</evidence>
<keyword evidence="12" id="KW-1185">Reference proteome</keyword>
<comment type="function">
    <text evidence="8">Probably involved in the RNA silencing pathway and required for the generation of small interfering RNAs (siRNAs).</text>
</comment>
<accession>A0A2P6RJS3</accession>
<dbReference type="GO" id="GO:0031380">
    <property type="term" value="C:nuclear RNA-directed RNA polymerase complex"/>
    <property type="evidence" value="ECO:0007669"/>
    <property type="project" value="TreeGrafter"/>
</dbReference>
<dbReference type="InterPro" id="IPR058752">
    <property type="entry name" value="RDRP_C_head"/>
</dbReference>
<keyword evidence="4 8" id="KW-0548">Nucleotidyltransferase</keyword>
<dbReference type="Pfam" id="PF26253">
    <property type="entry name" value="RdRP_head"/>
    <property type="match status" value="1"/>
</dbReference>
<evidence type="ECO:0000256" key="3">
    <source>
        <dbReference type="ARBA" id="ARBA00022679"/>
    </source>
</evidence>
<evidence type="ECO:0000256" key="6">
    <source>
        <dbReference type="ARBA" id="ARBA00023158"/>
    </source>
</evidence>
<name>A0A2P6RJS3_ROSCH</name>
<evidence type="ECO:0000256" key="1">
    <source>
        <dbReference type="ARBA" id="ARBA00005762"/>
    </source>
</evidence>
<dbReference type="AlphaFoldDB" id="A0A2P6RJS3"/>
<feature type="domain" description="RDRP core" evidence="9">
    <location>
        <begin position="16"/>
        <end position="391"/>
    </location>
</feature>
<feature type="domain" description="RDRP C-terminal head" evidence="10">
    <location>
        <begin position="424"/>
        <end position="523"/>
    </location>
</feature>
<organism evidence="11 12">
    <name type="scientific">Rosa chinensis</name>
    <name type="common">China rose</name>
    <dbReference type="NCBI Taxonomy" id="74649"/>
    <lineage>
        <taxon>Eukaryota</taxon>
        <taxon>Viridiplantae</taxon>
        <taxon>Streptophyta</taxon>
        <taxon>Embryophyta</taxon>
        <taxon>Tracheophyta</taxon>
        <taxon>Spermatophyta</taxon>
        <taxon>Magnoliopsida</taxon>
        <taxon>eudicotyledons</taxon>
        <taxon>Gunneridae</taxon>
        <taxon>Pentapetalae</taxon>
        <taxon>rosids</taxon>
        <taxon>fabids</taxon>
        <taxon>Rosales</taxon>
        <taxon>Rosaceae</taxon>
        <taxon>Rosoideae</taxon>
        <taxon>Rosoideae incertae sedis</taxon>
        <taxon>Rosa</taxon>
    </lineage>
</organism>
<keyword evidence="6 8" id="KW-0943">RNA-mediated gene silencing</keyword>
<gene>
    <name evidence="11" type="ORF">RchiOBHm_Chr2g0091731</name>
</gene>
<dbReference type="PANTHER" id="PTHR23079:SF55">
    <property type="entry name" value="RNA-DIRECTED RNA POLYMERASE"/>
    <property type="match status" value="1"/>
</dbReference>